<proteinExistence type="predicted"/>
<keyword evidence="1" id="KW-0808">Transferase</keyword>
<dbReference type="GO" id="GO:0009307">
    <property type="term" value="P:DNA restriction-modification system"/>
    <property type="evidence" value="ECO:0007669"/>
    <property type="project" value="InterPro"/>
</dbReference>
<name>A0A6J5P861_9CAUD</name>
<dbReference type="GO" id="GO:0009007">
    <property type="term" value="F:site-specific DNA-methyltransferase (adenine-specific) activity"/>
    <property type="evidence" value="ECO:0007669"/>
    <property type="project" value="InterPro"/>
</dbReference>
<dbReference type="GO" id="GO:0032259">
    <property type="term" value="P:methylation"/>
    <property type="evidence" value="ECO:0007669"/>
    <property type="project" value="UniProtKB-KW"/>
</dbReference>
<reference evidence="1" key="1">
    <citation type="submission" date="2020-04" db="EMBL/GenBank/DDBJ databases">
        <authorList>
            <person name="Chiriac C."/>
            <person name="Salcher M."/>
            <person name="Ghai R."/>
            <person name="Kavagutti S V."/>
        </authorList>
    </citation>
    <scope>NUCLEOTIDE SEQUENCE</scope>
</reference>
<evidence type="ECO:0000313" key="1">
    <source>
        <dbReference type="EMBL" id="CAB4167387.1"/>
    </source>
</evidence>
<dbReference type="GO" id="GO:0003677">
    <property type="term" value="F:DNA binding"/>
    <property type="evidence" value="ECO:0007669"/>
    <property type="project" value="InterPro"/>
</dbReference>
<dbReference type="InterPro" id="IPR008593">
    <property type="entry name" value="Dam_MeTrfase"/>
</dbReference>
<organism evidence="1">
    <name type="scientific">uncultured Caudovirales phage</name>
    <dbReference type="NCBI Taxonomy" id="2100421"/>
    <lineage>
        <taxon>Viruses</taxon>
        <taxon>Duplodnaviria</taxon>
        <taxon>Heunggongvirae</taxon>
        <taxon>Uroviricota</taxon>
        <taxon>Caudoviricetes</taxon>
        <taxon>Peduoviridae</taxon>
        <taxon>Maltschvirus</taxon>
        <taxon>Maltschvirus maltsch</taxon>
    </lineage>
</organism>
<dbReference type="Pfam" id="PF05869">
    <property type="entry name" value="Dam"/>
    <property type="match status" value="1"/>
</dbReference>
<sequence>MLYNHTSAGDEFFTPKFIFDALGVEFDLDVSSPVDLITNVPAKHRFTSEQDGLAQKWFGNVWMNPPYSNPTPWVDKFIQHAQGIALLPFTRGKWWFKMWNTCPAILPIAHDLKFEKPDGTFKPITFNVALYAMGADNVRSLRKVAWHAVR</sequence>
<dbReference type="EMBL" id="LR796807">
    <property type="protein sequence ID" value="CAB4167387.1"/>
    <property type="molecule type" value="Genomic_DNA"/>
</dbReference>
<protein>
    <submittedName>
        <fullName evidence="1">DNA N-6-adenine-methyltransferase</fullName>
    </submittedName>
</protein>
<accession>A0A6J5P861</accession>
<keyword evidence="1" id="KW-0489">Methyltransferase</keyword>
<gene>
    <name evidence="1" type="ORF">UFOVP865_20</name>
</gene>